<dbReference type="STRING" id="216.LS73_07685"/>
<evidence type="ECO:0000256" key="1">
    <source>
        <dbReference type="ARBA" id="ARBA00007047"/>
    </source>
</evidence>
<dbReference type="SMART" id="SM00882">
    <property type="entry name" value="CoA_trans"/>
    <property type="match status" value="1"/>
</dbReference>
<dbReference type="PANTHER" id="PTHR13707">
    <property type="entry name" value="KETOACID-COENZYME A TRANSFERASE"/>
    <property type="match status" value="1"/>
</dbReference>
<protein>
    <submittedName>
        <fullName evidence="4">3-oxoacid CoA-transferase subunit B</fullName>
    </submittedName>
    <submittedName>
        <fullName evidence="3">Succinyl-CoA:3-ketoacid-coenzyme A transferase subunit B</fullName>
        <ecNumber evidence="3">2.8.3.5</ecNumber>
        <ecNumber evidence="3">2.8.3.9</ecNumber>
    </submittedName>
</protein>
<dbReference type="InterPro" id="IPR012791">
    <property type="entry name" value="3-oxoacid_CoA-transf_B"/>
</dbReference>
<dbReference type="EC" id="2.8.3.5" evidence="3"/>
<proteinExistence type="inferred from homology"/>
<reference evidence="3 6" key="2">
    <citation type="submission" date="2018-06" db="EMBL/GenBank/DDBJ databases">
        <authorList>
            <consortium name="Pathogen Informatics"/>
            <person name="Doyle S."/>
        </authorList>
    </citation>
    <scope>NUCLEOTIDE SEQUENCE [LARGE SCALE GENOMIC DNA]</scope>
    <source>
        <strain evidence="3 6">NCTC12714</strain>
    </source>
</reference>
<dbReference type="SUPFAM" id="SSF100950">
    <property type="entry name" value="NagB/RpiA/CoA transferase-like"/>
    <property type="match status" value="1"/>
</dbReference>
<evidence type="ECO:0000256" key="2">
    <source>
        <dbReference type="ARBA" id="ARBA00022679"/>
    </source>
</evidence>
<evidence type="ECO:0000313" key="3">
    <source>
        <dbReference type="EMBL" id="STQ85588.1"/>
    </source>
</evidence>
<evidence type="ECO:0000313" key="5">
    <source>
        <dbReference type="Proteomes" id="UP000029922"/>
    </source>
</evidence>
<dbReference type="EC" id="2.8.3.9" evidence="3"/>
<dbReference type="GO" id="GO:0047371">
    <property type="term" value="F:butyrate-acetoacetate CoA-transferase activity"/>
    <property type="evidence" value="ECO:0007669"/>
    <property type="project" value="UniProtKB-EC"/>
</dbReference>
<keyword evidence="2 3" id="KW-0808">Transferase</keyword>
<dbReference type="Proteomes" id="UP000029922">
    <property type="component" value="Unassembled WGS sequence"/>
</dbReference>
<comment type="similarity">
    <text evidence="1">Belongs to the 3-oxoacid CoA-transferase subunit B family.</text>
</comment>
<dbReference type="NCBIfam" id="TIGR02428">
    <property type="entry name" value="pcaJ_scoB_fam"/>
    <property type="match status" value="1"/>
</dbReference>
<sequence>MGELNRDQIVKIIAKRVAKELKNGYLVNLGVGIPTAVSNYVSDDMKVILHAENGMLGLWEDDDFSRHVISPAGTYSSLHDGGMFFDSAFSFCLIRGGHVDVTILGALEVDEKGNLANWIIPNKLVPGIGGAMDLVVGSKQVIVAMEHTSKGKKKILKQCNLPLTAVGQVNLIVTEKGVMKVTDKGIVLLEIFSTSSLEDIQSNTEATLIVPDDIKYVDINL</sequence>
<dbReference type="EMBL" id="UGJE01000002">
    <property type="protein sequence ID" value="STQ85588.1"/>
    <property type="molecule type" value="Genomic_DNA"/>
</dbReference>
<dbReference type="RefSeq" id="WP_034558699.1">
    <property type="nucleotide sequence ID" value="NZ_FZML01000002.1"/>
</dbReference>
<evidence type="ECO:0000313" key="6">
    <source>
        <dbReference type="Proteomes" id="UP000255139"/>
    </source>
</evidence>
<keyword evidence="6" id="KW-1185">Reference proteome</keyword>
<evidence type="ECO:0000313" key="4">
    <source>
        <dbReference type="EMBL" id="TLE00576.1"/>
    </source>
</evidence>
<dbReference type="InterPro" id="IPR037171">
    <property type="entry name" value="NagB/RpiA_transferase-like"/>
</dbReference>
<dbReference type="EMBL" id="JRPD02000006">
    <property type="protein sequence ID" value="TLE00576.1"/>
    <property type="molecule type" value="Genomic_DNA"/>
</dbReference>
<dbReference type="Proteomes" id="UP000255139">
    <property type="component" value="Unassembled WGS sequence"/>
</dbReference>
<dbReference type="Pfam" id="PF01144">
    <property type="entry name" value="CoA_trans"/>
    <property type="match status" value="1"/>
</dbReference>
<name>A0A099TWE4_9HELI</name>
<accession>A0A099TWE4</accession>
<dbReference type="GO" id="GO:0008260">
    <property type="term" value="F:succinyl-CoA:3-oxo-acid CoA-transferase activity"/>
    <property type="evidence" value="ECO:0007669"/>
    <property type="project" value="UniProtKB-EC"/>
</dbReference>
<dbReference type="Gene3D" id="3.40.1080.10">
    <property type="entry name" value="Glutaconate Coenzyme A-transferase"/>
    <property type="match status" value="1"/>
</dbReference>
<dbReference type="InterPro" id="IPR004165">
    <property type="entry name" value="CoA_trans_fam_I"/>
</dbReference>
<organism evidence="3 6">
    <name type="scientific">Helicobacter muridarum</name>
    <dbReference type="NCBI Taxonomy" id="216"/>
    <lineage>
        <taxon>Bacteria</taxon>
        <taxon>Pseudomonadati</taxon>
        <taxon>Campylobacterota</taxon>
        <taxon>Epsilonproteobacteria</taxon>
        <taxon>Campylobacterales</taxon>
        <taxon>Helicobacteraceae</taxon>
        <taxon>Helicobacter</taxon>
    </lineage>
</organism>
<gene>
    <name evidence="3" type="primary">lpsJ_1</name>
    <name evidence="4" type="ORF">LS73_003970</name>
    <name evidence="3" type="ORF">NCTC12714_00374</name>
</gene>
<dbReference type="OrthoDB" id="9778604at2"/>
<dbReference type="PANTHER" id="PTHR13707:SF57">
    <property type="entry name" value="SUCCINYL-COA:3-KETOACID COENZYME A TRANSFERASE SUBUNIT B-RELATED"/>
    <property type="match status" value="1"/>
</dbReference>
<reference evidence="4 5" key="1">
    <citation type="journal article" date="2014" name="Genome Announc.">
        <title>Draft genome sequences of eight enterohepatic helicobacter species isolated from both laboratory and wild rodents.</title>
        <authorList>
            <person name="Sheh A."/>
            <person name="Shen Z."/>
            <person name="Fox J.G."/>
        </authorList>
    </citation>
    <scope>NUCLEOTIDE SEQUENCE [LARGE SCALE GENOMIC DNA]</scope>
    <source>
        <strain evidence="4 5">ST1</strain>
    </source>
</reference>
<dbReference type="AlphaFoldDB" id="A0A099TWE4"/>